<reference evidence="2" key="1">
    <citation type="submission" date="2017-01" db="EMBL/GenBank/DDBJ databases">
        <authorList>
            <person name="Wang Y."/>
            <person name="White M."/>
            <person name="Kvist S."/>
            <person name="Moncalvo J.-M."/>
        </authorList>
    </citation>
    <scope>NUCLEOTIDE SEQUENCE [LARGE SCALE GENOMIC DNA]</scope>
    <source>
        <strain evidence="2">COL-18-3</strain>
    </source>
</reference>
<accession>A0A1R1PPQ4</accession>
<gene>
    <name evidence="1" type="ORF">AX774_g3579</name>
</gene>
<proteinExistence type="predicted"/>
<evidence type="ECO:0000313" key="1">
    <source>
        <dbReference type="EMBL" id="OMH82921.1"/>
    </source>
</evidence>
<protein>
    <submittedName>
        <fullName evidence="1">Uncharacterized protein</fullName>
    </submittedName>
</protein>
<name>A0A1R1PPQ4_ZANCU</name>
<evidence type="ECO:0000313" key="2">
    <source>
        <dbReference type="Proteomes" id="UP000188320"/>
    </source>
</evidence>
<sequence>MFDAGLIAIGN</sequence>
<dbReference type="Proteomes" id="UP000188320">
    <property type="component" value="Unassembled WGS sequence"/>
</dbReference>
<comment type="caution">
    <text evidence="1">The sequence shown here is derived from an EMBL/GenBank/DDBJ whole genome shotgun (WGS) entry which is preliminary data.</text>
</comment>
<keyword evidence="2" id="KW-1185">Reference proteome</keyword>
<organism evidence="1 2">
    <name type="scientific">Zancudomyces culisetae</name>
    <name type="common">Gut fungus</name>
    <name type="synonym">Smittium culisetae</name>
    <dbReference type="NCBI Taxonomy" id="1213189"/>
    <lineage>
        <taxon>Eukaryota</taxon>
        <taxon>Fungi</taxon>
        <taxon>Fungi incertae sedis</taxon>
        <taxon>Zoopagomycota</taxon>
        <taxon>Kickxellomycotina</taxon>
        <taxon>Harpellomycetes</taxon>
        <taxon>Harpellales</taxon>
        <taxon>Legeriomycetaceae</taxon>
        <taxon>Zancudomyces</taxon>
    </lineage>
</organism>
<feature type="non-terminal residue" evidence="1">
    <location>
        <position position="11"/>
    </location>
</feature>
<dbReference type="EMBL" id="LSSK01000562">
    <property type="protein sequence ID" value="OMH82921.1"/>
    <property type="molecule type" value="Genomic_DNA"/>
</dbReference>